<keyword evidence="4 8" id="KW-0812">Transmembrane</keyword>
<dbReference type="Pfam" id="PF00893">
    <property type="entry name" value="Multi_Drug_Res"/>
    <property type="match status" value="1"/>
</dbReference>
<dbReference type="GO" id="GO:0005886">
    <property type="term" value="C:plasma membrane"/>
    <property type="evidence" value="ECO:0007669"/>
    <property type="project" value="UniProtKB-SubCell"/>
</dbReference>
<proteinExistence type="inferred from homology"/>
<accession>A0A3D8J552</accession>
<feature type="transmembrane region" description="Helical" evidence="9">
    <location>
        <begin position="81"/>
        <end position="106"/>
    </location>
</feature>
<feature type="transmembrane region" description="Helical" evidence="9">
    <location>
        <begin position="112"/>
        <end position="131"/>
    </location>
</feature>
<comment type="similarity">
    <text evidence="7 8">Belongs to the drug/metabolite transporter (DMT) superfamily. Small multidrug resistance (SMR) (TC 2.A.7.1) family.</text>
</comment>
<evidence type="ECO:0000256" key="1">
    <source>
        <dbReference type="ARBA" id="ARBA00004651"/>
    </source>
</evidence>
<dbReference type="AlphaFoldDB" id="A0A3D8J552"/>
<evidence type="ECO:0000256" key="4">
    <source>
        <dbReference type="ARBA" id="ARBA00022692"/>
    </source>
</evidence>
<dbReference type="SUPFAM" id="SSF103481">
    <property type="entry name" value="Multidrug resistance efflux transporter EmrE"/>
    <property type="match status" value="1"/>
</dbReference>
<comment type="caution">
    <text evidence="10">The sequence shown here is derived from an EMBL/GenBank/DDBJ whole genome shotgun (WGS) entry which is preliminary data.</text>
</comment>
<keyword evidence="11" id="KW-1185">Reference proteome</keyword>
<organism evidence="10 11">
    <name type="scientific">Helicobacter aurati</name>
    <dbReference type="NCBI Taxonomy" id="137778"/>
    <lineage>
        <taxon>Bacteria</taxon>
        <taxon>Pseudomonadati</taxon>
        <taxon>Campylobacterota</taxon>
        <taxon>Epsilonproteobacteria</taxon>
        <taxon>Campylobacterales</taxon>
        <taxon>Helicobacteraceae</taxon>
        <taxon>Helicobacter</taxon>
    </lineage>
</organism>
<evidence type="ECO:0000313" key="11">
    <source>
        <dbReference type="Proteomes" id="UP000256424"/>
    </source>
</evidence>
<dbReference type="OrthoDB" id="5325642at2"/>
<dbReference type="InterPro" id="IPR037185">
    <property type="entry name" value="EmrE-like"/>
</dbReference>
<dbReference type="InterPro" id="IPR000390">
    <property type="entry name" value="Small_drug/metabolite_transptr"/>
</dbReference>
<evidence type="ECO:0000256" key="9">
    <source>
        <dbReference type="SAM" id="Phobius"/>
    </source>
</evidence>
<dbReference type="PANTHER" id="PTHR30561">
    <property type="entry name" value="SMR FAMILY PROTON-DEPENDENT DRUG EFFLUX TRANSPORTER SUGE"/>
    <property type="match status" value="1"/>
</dbReference>
<evidence type="ECO:0000256" key="8">
    <source>
        <dbReference type="RuleBase" id="RU003942"/>
    </source>
</evidence>
<evidence type="ECO:0000256" key="7">
    <source>
        <dbReference type="ARBA" id="ARBA00038032"/>
    </source>
</evidence>
<reference evidence="10 11" key="1">
    <citation type="submission" date="2018-04" db="EMBL/GenBank/DDBJ databases">
        <title>Novel Campyloabacter and Helicobacter Species and Strains.</title>
        <authorList>
            <person name="Mannion A.J."/>
            <person name="Shen Z."/>
            <person name="Fox J.G."/>
        </authorList>
    </citation>
    <scope>NUCLEOTIDE SEQUENCE [LARGE SCALE GENOMIC DNA]</scope>
    <source>
        <strain evidence="10 11">MIT 97-5075</strain>
    </source>
</reference>
<evidence type="ECO:0000313" key="10">
    <source>
        <dbReference type="EMBL" id="RDU72316.1"/>
    </source>
</evidence>
<dbReference type="InterPro" id="IPR045324">
    <property type="entry name" value="Small_multidrug_res"/>
</dbReference>
<dbReference type="Proteomes" id="UP000256424">
    <property type="component" value="Unassembled WGS sequence"/>
</dbReference>
<keyword evidence="5 9" id="KW-1133">Transmembrane helix</keyword>
<comment type="subcellular location">
    <subcellularLocation>
        <location evidence="1 8">Cell membrane</location>
        <topology evidence="1 8">Multi-pass membrane protein</topology>
    </subcellularLocation>
</comment>
<keyword evidence="2" id="KW-0813">Transport</keyword>
<name>A0A3D8J552_9HELI</name>
<dbReference type="RefSeq" id="WP_104762342.1">
    <property type="nucleotide sequence ID" value="NZ_FZPM01000003.1"/>
</dbReference>
<protein>
    <submittedName>
        <fullName evidence="10">SMR drug efflux transporter</fullName>
    </submittedName>
</protein>
<dbReference type="Gene3D" id="1.10.3730.20">
    <property type="match status" value="1"/>
</dbReference>
<evidence type="ECO:0000256" key="3">
    <source>
        <dbReference type="ARBA" id="ARBA00022475"/>
    </source>
</evidence>
<dbReference type="PANTHER" id="PTHR30561:SF1">
    <property type="entry name" value="MULTIDRUG TRANSPORTER EMRE"/>
    <property type="match status" value="1"/>
</dbReference>
<feature type="transmembrane region" description="Helical" evidence="9">
    <location>
        <begin position="12"/>
        <end position="37"/>
    </location>
</feature>
<dbReference type="EMBL" id="NXLW01000008">
    <property type="protein sequence ID" value="RDU72316.1"/>
    <property type="molecule type" value="Genomic_DNA"/>
</dbReference>
<evidence type="ECO:0000256" key="6">
    <source>
        <dbReference type="ARBA" id="ARBA00023136"/>
    </source>
</evidence>
<keyword evidence="6 9" id="KW-0472">Membrane</keyword>
<sequence>MQQPHTHSRFLAWVFLIIAISLEIGGITLLQIIPSWLQKLGIQESIEIYGFHIDTKLLPKINLLCMITLSYYCMSLTLRTIALGVAYSVWEIVGLIGILCISFLFFEPSLTTQQYCGVIIGFIGIICVIMGENHE</sequence>
<dbReference type="GO" id="GO:0022857">
    <property type="term" value="F:transmembrane transporter activity"/>
    <property type="evidence" value="ECO:0007669"/>
    <property type="project" value="InterPro"/>
</dbReference>
<keyword evidence="3" id="KW-1003">Cell membrane</keyword>
<gene>
    <name evidence="10" type="ORF">CQA66_05425</name>
</gene>
<feature type="transmembrane region" description="Helical" evidence="9">
    <location>
        <begin position="57"/>
        <end position="74"/>
    </location>
</feature>
<evidence type="ECO:0000256" key="5">
    <source>
        <dbReference type="ARBA" id="ARBA00022989"/>
    </source>
</evidence>
<evidence type="ECO:0000256" key="2">
    <source>
        <dbReference type="ARBA" id="ARBA00022448"/>
    </source>
</evidence>